<name>A0A1G6H6J9_9MICO</name>
<accession>A0A1G6H6J9</accession>
<evidence type="ECO:0000313" key="4">
    <source>
        <dbReference type="Proteomes" id="UP000199039"/>
    </source>
</evidence>
<keyword evidence="2" id="KW-0812">Transmembrane</keyword>
<dbReference type="AlphaFoldDB" id="A0A1G6H6J9"/>
<dbReference type="STRING" id="1814289.SAMN05216410_0777"/>
<keyword evidence="4" id="KW-1185">Reference proteome</keyword>
<feature type="compositionally biased region" description="Basic and acidic residues" evidence="1">
    <location>
        <begin position="229"/>
        <end position="238"/>
    </location>
</feature>
<gene>
    <name evidence="3" type="ORF">SAMN05216410_0777</name>
</gene>
<protein>
    <submittedName>
        <fullName evidence="3">Uncharacterized protein</fullName>
    </submittedName>
</protein>
<dbReference type="RefSeq" id="WP_093180911.1">
    <property type="nucleotide sequence ID" value="NZ_FMYH01000001.1"/>
</dbReference>
<feature type="transmembrane region" description="Helical" evidence="2">
    <location>
        <begin position="64"/>
        <end position="84"/>
    </location>
</feature>
<reference evidence="3 4" key="1">
    <citation type="submission" date="2016-09" db="EMBL/GenBank/DDBJ databases">
        <authorList>
            <person name="Capua I."/>
            <person name="De Benedictis P."/>
            <person name="Joannis T."/>
            <person name="Lombin L.H."/>
            <person name="Cattoli G."/>
        </authorList>
    </citation>
    <scope>NUCLEOTIDE SEQUENCE [LARGE SCALE GENOMIC DNA]</scope>
    <source>
        <strain evidence="3 4">ISLP-3</strain>
    </source>
</reference>
<keyword evidence="2" id="KW-1133">Transmembrane helix</keyword>
<feature type="transmembrane region" description="Helical" evidence="2">
    <location>
        <begin position="12"/>
        <end position="32"/>
    </location>
</feature>
<dbReference type="EMBL" id="FMYH01000001">
    <property type="protein sequence ID" value="SDB89773.1"/>
    <property type="molecule type" value="Genomic_DNA"/>
</dbReference>
<feature type="transmembrane region" description="Helical" evidence="2">
    <location>
        <begin position="149"/>
        <end position="169"/>
    </location>
</feature>
<proteinExistence type="predicted"/>
<evidence type="ECO:0000256" key="2">
    <source>
        <dbReference type="SAM" id="Phobius"/>
    </source>
</evidence>
<dbReference type="Proteomes" id="UP000199039">
    <property type="component" value="Unassembled WGS sequence"/>
</dbReference>
<feature type="region of interest" description="Disordered" evidence="1">
    <location>
        <begin position="218"/>
        <end position="238"/>
    </location>
</feature>
<keyword evidence="2" id="KW-0472">Membrane</keyword>
<feature type="transmembrane region" description="Helical" evidence="2">
    <location>
        <begin position="38"/>
        <end position="57"/>
    </location>
</feature>
<evidence type="ECO:0000256" key="1">
    <source>
        <dbReference type="SAM" id="MobiDB-lite"/>
    </source>
</evidence>
<organism evidence="3 4">
    <name type="scientific">Sanguibacter gelidistatuariae</name>
    <dbReference type="NCBI Taxonomy" id="1814289"/>
    <lineage>
        <taxon>Bacteria</taxon>
        <taxon>Bacillati</taxon>
        <taxon>Actinomycetota</taxon>
        <taxon>Actinomycetes</taxon>
        <taxon>Micrococcales</taxon>
        <taxon>Sanguibacteraceae</taxon>
        <taxon>Sanguibacter</taxon>
    </lineage>
</organism>
<evidence type="ECO:0000313" key="3">
    <source>
        <dbReference type="EMBL" id="SDB89773.1"/>
    </source>
</evidence>
<sequence>MLTPQAGRLRLARAVVVAGTTLSLSLGAHLIAGGSAPAAPVLVLVAMFMLLTCVALAGRGFTPVRLLAVLGLGQVALHGVFSWLGTTACAVVPAAPASGLGHAATHAHHQPDVALDLSTCLAPGTPSPAGSAPVESLAHAAHLGSGAPATVTMVAAHVVVTLLVAALVARGERALWRAAEVLVVCVRGTRLSAVPLVLPAPDLATVMAGSPVLTPQPRHHLAVAPRRGPPRDRLTLAA</sequence>